<evidence type="ECO:0000313" key="2">
    <source>
        <dbReference type="EMBL" id="KAK3594076.1"/>
    </source>
</evidence>
<dbReference type="Pfam" id="PF15046">
    <property type="entry name" value="DUF4532"/>
    <property type="match status" value="1"/>
</dbReference>
<reference evidence="2" key="3">
    <citation type="submission" date="2023-05" db="EMBL/GenBank/DDBJ databases">
        <authorList>
            <person name="Smith C.H."/>
        </authorList>
    </citation>
    <scope>NUCLEOTIDE SEQUENCE</scope>
    <source>
        <strain evidence="2">CHS0354</strain>
        <tissue evidence="2">Mantle</tissue>
    </source>
</reference>
<comment type="caution">
    <text evidence="2">The sequence shown here is derived from an EMBL/GenBank/DDBJ whole genome shotgun (WGS) entry which is preliminary data.</text>
</comment>
<sequence>MTDIMPTIEERENLMKQISVSQTGFHPRSIQQLAVKRKPTTTLDIECNHFLRTKTDDFAHGHRTLEYQLWLEAGKHEAPFPQRPDESYNSNVWRNFRKQYGFYTTAEGRKISEAIASMYPLNIPAPSKVGDHTFEKYIRETKLFGNNKFKAMALERTKADLQEFKRLRIKSMGRNPPIDESGQILPPENFKKYERRIIPPPERLPTPPPSNQKTDSLGQRYVPKSKPHLWKLSYKINHPEYAAVKKEIEKRKQLASKKEGHENLKPSVQMLPSPMTISKQ</sequence>
<feature type="region of interest" description="Disordered" evidence="1">
    <location>
        <begin position="198"/>
        <end position="222"/>
    </location>
</feature>
<organism evidence="2 3">
    <name type="scientific">Potamilus streckersoni</name>
    <dbReference type="NCBI Taxonomy" id="2493646"/>
    <lineage>
        <taxon>Eukaryota</taxon>
        <taxon>Metazoa</taxon>
        <taxon>Spiralia</taxon>
        <taxon>Lophotrochozoa</taxon>
        <taxon>Mollusca</taxon>
        <taxon>Bivalvia</taxon>
        <taxon>Autobranchia</taxon>
        <taxon>Heteroconchia</taxon>
        <taxon>Palaeoheterodonta</taxon>
        <taxon>Unionida</taxon>
        <taxon>Unionoidea</taxon>
        <taxon>Unionidae</taxon>
        <taxon>Ambleminae</taxon>
        <taxon>Lampsilini</taxon>
        <taxon>Potamilus</taxon>
    </lineage>
</organism>
<dbReference type="InterPro" id="IPR029206">
    <property type="entry name" value="DUF4532"/>
</dbReference>
<feature type="compositionally biased region" description="Pro residues" evidence="1">
    <location>
        <begin position="198"/>
        <end position="210"/>
    </location>
</feature>
<evidence type="ECO:0000256" key="1">
    <source>
        <dbReference type="SAM" id="MobiDB-lite"/>
    </source>
</evidence>
<reference evidence="2" key="1">
    <citation type="journal article" date="2021" name="Genome Biol. Evol.">
        <title>A High-Quality Reference Genome for a Parasitic Bivalve with Doubly Uniparental Inheritance (Bivalvia: Unionida).</title>
        <authorList>
            <person name="Smith C.H."/>
        </authorList>
    </citation>
    <scope>NUCLEOTIDE SEQUENCE</scope>
    <source>
        <strain evidence="2">CHS0354</strain>
    </source>
</reference>
<protein>
    <submittedName>
        <fullName evidence="2">Uncharacterized protein</fullName>
    </submittedName>
</protein>
<gene>
    <name evidence="2" type="ORF">CHS0354_040844</name>
</gene>
<accession>A0AAE0VXT0</accession>
<feature type="region of interest" description="Disordered" evidence="1">
    <location>
        <begin position="250"/>
        <end position="280"/>
    </location>
</feature>
<feature type="compositionally biased region" description="Basic and acidic residues" evidence="1">
    <location>
        <begin position="250"/>
        <end position="264"/>
    </location>
</feature>
<dbReference type="Proteomes" id="UP001195483">
    <property type="component" value="Unassembled WGS sequence"/>
</dbReference>
<dbReference type="AlphaFoldDB" id="A0AAE0VXT0"/>
<dbReference type="PANTHER" id="PTHR35156:SF1">
    <property type="entry name" value="TESTIS-EXPRESSED PROTEIN 52"/>
    <property type="match status" value="1"/>
</dbReference>
<dbReference type="EMBL" id="JAEAOA010002342">
    <property type="protein sequence ID" value="KAK3594076.1"/>
    <property type="molecule type" value="Genomic_DNA"/>
</dbReference>
<evidence type="ECO:0000313" key="3">
    <source>
        <dbReference type="Proteomes" id="UP001195483"/>
    </source>
</evidence>
<name>A0AAE0VXT0_9BIVA</name>
<keyword evidence="3" id="KW-1185">Reference proteome</keyword>
<proteinExistence type="predicted"/>
<dbReference type="PANTHER" id="PTHR35156">
    <property type="entry name" value="TESTIS-EXPRESSED PROTEIN 52"/>
    <property type="match status" value="1"/>
</dbReference>
<reference evidence="2" key="2">
    <citation type="journal article" date="2021" name="Genome Biol. Evol.">
        <title>Developing a high-quality reference genome for a parasitic bivalve with doubly uniparental inheritance (Bivalvia: Unionida).</title>
        <authorList>
            <person name="Smith C.H."/>
        </authorList>
    </citation>
    <scope>NUCLEOTIDE SEQUENCE</scope>
    <source>
        <strain evidence="2">CHS0354</strain>
        <tissue evidence="2">Mantle</tissue>
    </source>
</reference>